<gene>
    <name evidence="7" type="primary">RPL25</name>
    <name evidence="7" type="ORF">HK105_206686</name>
</gene>
<dbReference type="Pfam" id="PF03939">
    <property type="entry name" value="Ribosomal_L23eN"/>
    <property type="match status" value="1"/>
</dbReference>
<evidence type="ECO:0000313" key="7">
    <source>
        <dbReference type="EMBL" id="KAL2913807.1"/>
    </source>
</evidence>
<dbReference type="Pfam" id="PF00276">
    <property type="entry name" value="Ribosomal_L23"/>
    <property type="match status" value="1"/>
</dbReference>
<keyword evidence="4" id="KW-0040">ANK repeat</keyword>
<evidence type="ECO:0000313" key="8">
    <source>
        <dbReference type="Proteomes" id="UP001527925"/>
    </source>
</evidence>
<protein>
    <submittedName>
        <fullName evidence="7">60S ribosomal protein L25</fullName>
    </submittedName>
</protein>
<dbReference type="SUPFAM" id="SSF48403">
    <property type="entry name" value="Ankyrin repeat"/>
    <property type="match status" value="1"/>
</dbReference>
<dbReference type="Gene3D" id="3.30.70.330">
    <property type="match status" value="1"/>
</dbReference>
<dbReference type="Pfam" id="PF13637">
    <property type="entry name" value="Ank_4"/>
    <property type="match status" value="1"/>
</dbReference>
<dbReference type="HAMAP" id="MF_01369_A">
    <property type="entry name" value="Ribosomal_uL23_A"/>
    <property type="match status" value="1"/>
</dbReference>
<proteinExistence type="inferred from homology"/>
<feature type="repeat" description="ANK" evidence="4">
    <location>
        <begin position="401"/>
        <end position="433"/>
    </location>
</feature>
<organism evidence="7 8">
    <name type="scientific">Polyrhizophydium stewartii</name>
    <dbReference type="NCBI Taxonomy" id="2732419"/>
    <lineage>
        <taxon>Eukaryota</taxon>
        <taxon>Fungi</taxon>
        <taxon>Fungi incertae sedis</taxon>
        <taxon>Chytridiomycota</taxon>
        <taxon>Chytridiomycota incertae sedis</taxon>
        <taxon>Chytridiomycetes</taxon>
        <taxon>Rhizophydiales</taxon>
        <taxon>Rhizophydiales incertae sedis</taxon>
        <taxon>Polyrhizophydium</taxon>
    </lineage>
</organism>
<dbReference type="InterPro" id="IPR036770">
    <property type="entry name" value="Ankyrin_rpt-contain_sf"/>
</dbReference>
<dbReference type="InterPro" id="IPR012677">
    <property type="entry name" value="Nucleotide-bd_a/b_plait_sf"/>
</dbReference>
<name>A0ABR4N2R8_9FUNG</name>
<dbReference type="SUPFAM" id="SSF54189">
    <property type="entry name" value="Ribosomal proteins S24e, L23 and L15e"/>
    <property type="match status" value="1"/>
</dbReference>
<comment type="similarity">
    <text evidence="1">Belongs to the universal ribosomal protein uL23 family.</text>
</comment>
<reference evidence="7 8" key="1">
    <citation type="submission" date="2023-09" db="EMBL/GenBank/DDBJ databases">
        <title>Pangenome analysis of Batrachochytrium dendrobatidis and related Chytrids.</title>
        <authorList>
            <person name="Yacoub M.N."/>
            <person name="Stajich J.E."/>
            <person name="James T.Y."/>
        </authorList>
    </citation>
    <scope>NUCLEOTIDE SEQUENCE [LARGE SCALE GENOMIC DNA]</scope>
    <source>
        <strain evidence="7 8">JEL0888</strain>
    </source>
</reference>
<sequence length="692" mass="75474">MILRRAGPLTELVHGLLPRPLSLAALQLVIADCLRADVPDVLCRLQIPRLWLSWEMLLVRSRAMWLAVLDRFVVAPAWIAAVPPAALRFGGPASSASAQCDLDGVCRCTTASDTAHGTRDEDIRANDELDLFAFPEAAALGLLALRQLFAGSPDSALRPVLNLLLDKAVWSLLGAQPPPHLPECLPDLMSIAAGLGRIDVIRRLICLFQCAAPPRISQSQSPSASPLPPWSPDTKMPPWTQPSWSAQCPHCPCSSGVPPAMMAEIAGVRRIAMRTVFDIAGRAGRRDVIEFLCMSGIAEHACIEGAVAGGHTALVEWMREQWPLLSPSRFAIQTALRRGHTDVVWNLLGVSCAAARANLDVPPHLDLCIEEAFDDAQDTCAQHGQLLLLQYVVRHRIGTPLSFAAFELAAENGHTEAAEWLLQHGASCDLQDAINSAAWNGHLRTVQMLAERNGLAVTEAAARYAATRGHVDAFRWIAAHLAALEHDEILLSPSRDGSASAYKPQRKRMSYNTVLEAARNGHFFIIDAYLAIDHECSVLDITKLSRAAASETDTVKKAAAAKKAALKGTSTVVRKIRTKVTFHKPKTLALPRAPKYVRKSVPRTPRLDEFKVIKYPLNTESAMKKIEGDNTLVFICDVRANKRQIKAAVKKLYEAEAAKINTLIRPDGTKKAYVRLVADTDALDVANKIGFI</sequence>
<keyword evidence="8" id="KW-1185">Reference proteome</keyword>
<dbReference type="InterPro" id="IPR012678">
    <property type="entry name" value="Ribosomal_uL23/eL15/eS24_sf"/>
</dbReference>
<evidence type="ECO:0000256" key="1">
    <source>
        <dbReference type="ARBA" id="ARBA00006700"/>
    </source>
</evidence>
<dbReference type="PROSITE" id="PS50088">
    <property type="entry name" value="ANK_REPEAT"/>
    <property type="match status" value="1"/>
</dbReference>
<feature type="compositionally biased region" description="Low complexity" evidence="5">
    <location>
        <begin position="215"/>
        <end position="224"/>
    </location>
</feature>
<dbReference type="PANTHER" id="PTHR11620">
    <property type="entry name" value="60S RIBOSOMAL PROTEIN L23A"/>
    <property type="match status" value="1"/>
</dbReference>
<evidence type="ECO:0000256" key="5">
    <source>
        <dbReference type="SAM" id="MobiDB-lite"/>
    </source>
</evidence>
<dbReference type="InterPro" id="IPR013025">
    <property type="entry name" value="Ribosomal_uL23-like"/>
</dbReference>
<evidence type="ECO:0000256" key="3">
    <source>
        <dbReference type="ARBA" id="ARBA00023274"/>
    </source>
</evidence>
<dbReference type="NCBIfam" id="NF011118">
    <property type="entry name" value="PRK14548.1"/>
    <property type="match status" value="1"/>
</dbReference>
<evidence type="ECO:0000259" key="6">
    <source>
        <dbReference type="Pfam" id="PF03939"/>
    </source>
</evidence>
<evidence type="ECO:0000256" key="4">
    <source>
        <dbReference type="PROSITE-ProRule" id="PRU00023"/>
    </source>
</evidence>
<feature type="region of interest" description="Disordered" evidence="5">
    <location>
        <begin position="215"/>
        <end position="241"/>
    </location>
</feature>
<feature type="domain" description="Large ribosomal subunit protein uL23 N-terminal" evidence="6">
    <location>
        <begin position="555"/>
        <end position="603"/>
    </location>
</feature>
<evidence type="ECO:0000256" key="2">
    <source>
        <dbReference type="ARBA" id="ARBA00022980"/>
    </source>
</evidence>
<dbReference type="EMBL" id="JADGIZ020000041">
    <property type="protein sequence ID" value="KAL2913807.1"/>
    <property type="molecule type" value="Genomic_DNA"/>
</dbReference>
<comment type="caution">
    <text evidence="7">The sequence shown here is derived from an EMBL/GenBank/DDBJ whole genome shotgun (WGS) entry which is preliminary data.</text>
</comment>
<dbReference type="Gene3D" id="1.25.40.20">
    <property type="entry name" value="Ankyrin repeat-containing domain"/>
    <property type="match status" value="1"/>
</dbReference>
<keyword evidence="2 7" id="KW-0689">Ribosomal protein</keyword>
<dbReference type="InterPro" id="IPR002110">
    <property type="entry name" value="Ankyrin_rpt"/>
</dbReference>
<dbReference type="GO" id="GO:0005840">
    <property type="term" value="C:ribosome"/>
    <property type="evidence" value="ECO:0007669"/>
    <property type="project" value="UniProtKB-KW"/>
</dbReference>
<dbReference type="Proteomes" id="UP001527925">
    <property type="component" value="Unassembled WGS sequence"/>
</dbReference>
<keyword evidence="3" id="KW-0687">Ribonucleoprotein</keyword>
<accession>A0ABR4N2R8</accession>
<dbReference type="InterPro" id="IPR005633">
    <property type="entry name" value="Ribosomal_uL23_N"/>
</dbReference>